<protein>
    <submittedName>
        <fullName evidence="2">Phosphotransferase enzyme family protein</fullName>
    </submittedName>
</protein>
<dbReference type="STRING" id="426702.SAMN04488099_11079"/>
<dbReference type="InterPro" id="IPR011009">
    <property type="entry name" value="Kinase-like_dom_sf"/>
</dbReference>
<accession>A0A1H7M1E3</accession>
<evidence type="ECO:0000259" key="1">
    <source>
        <dbReference type="Pfam" id="PF01636"/>
    </source>
</evidence>
<evidence type="ECO:0000313" key="2">
    <source>
        <dbReference type="EMBL" id="SEL05090.1"/>
    </source>
</evidence>
<organism evidence="2 3">
    <name type="scientific">Alkalibacterium pelagium</name>
    <dbReference type="NCBI Taxonomy" id="426702"/>
    <lineage>
        <taxon>Bacteria</taxon>
        <taxon>Bacillati</taxon>
        <taxon>Bacillota</taxon>
        <taxon>Bacilli</taxon>
        <taxon>Lactobacillales</taxon>
        <taxon>Carnobacteriaceae</taxon>
        <taxon>Alkalibacterium</taxon>
    </lineage>
</organism>
<name>A0A1H7M1E3_9LACT</name>
<proteinExistence type="predicted"/>
<gene>
    <name evidence="2" type="ORF">SAMN04488099_11079</name>
</gene>
<dbReference type="Gene3D" id="3.90.1200.10">
    <property type="match status" value="1"/>
</dbReference>
<dbReference type="Pfam" id="PF01636">
    <property type="entry name" value="APH"/>
    <property type="match status" value="1"/>
</dbReference>
<keyword evidence="3" id="KW-1185">Reference proteome</keyword>
<reference evidence="3" key="1">
    <citation type="submission" date="2016-10" db="EMBL/GenBank/DDBJ databases">
        <authorList>
            <person name="Varghese N."/>
            <person name="Submissions S."/>
        </authorList>
    </citation>
    <scope>NUCLEOTIDE SEQUENCE [LARGE SCALE GENOMIC DNA]</scope>
    <source>
        <strain evidence="3">DSM 19183</strain>
    </source>
</reference>
<feature type="domain" description="Aminoglycoside phosphotransferase" evidence="1">
    <location>
        <begin position="6"/>
        <end position="205"/>
    </location>
</feature>
<dbReference type="GO" id="GO:0016740">
    <property type="term" value="F:transferase activity"/>
    <property type="evidence" value="ECO:0007669"/>
    <property type="project" value="UniProtKB-KW"/>
</dbReference>
<keyword evidence="2" id="KW-0808">Transferase</keyword>
<dbReference type="RefSeq" id="WP_091481757.1">
    <property type="nucleotide sequence ID" value="NZ_BJYC01000012.1"/>
</dbReference>
<dbReference type="AlphaFoldDB" id="A0A1H7M1E3"/>
<dbReference type="OrthoDB" id="9800774at2"/>
<dbReference type="Proteomes" id="UP000199081">
    <property type="component" value="Unassembled WGS sequence"/>
</dbReference>
<dbReference type="EMBL" id="FNZU01000010">
    <property type="protein sequence ID" value="SEL05090.1"/>
    <property type="molecule type" value="Genomic_DNA"/>
</dbReference>
<evidence type="ECO:0000313" key="3">
    <source>
        <dbReference type="Proteomes" id="UP000199081"/>
    </source>
</evidence>
<dbReference type="SUPFAM" id="SSF56112">
    <property type="entry name" value="Protein kinase-like (PK-like)"/>
    <property type="match status" value="1"/>
</dbReference>
<sequence>MIVGGPIASGNTADVYRSGEDIIKVFKDFLPDTEAEKEARKQRTAYSLLRNVPEVKEVTRTDGRQMIRMAYVEGKTLGEDFLSNPDKIEDLLLLSVKEQVRVQSYSVEGIEHMKVKLARQIGEANGIEETCRKNLLDKLSNMPMGNQLCHGDFHLFNVIQTEKGCMIIDWVDATAGSPKADACRSYLLYLSYDRQIAQKYLDLYCSKSGVEKASVLEWLPILAAARLTESVPDKDREQLRSIVSESISP</sequence>
<dbReference type="InterPro" id="IPR002575">
    <property type="entry name" value="Aminoglycoside_PTrfase"/>
</dbReference>